<sequence>MPEASMERGFVGHGRGLFSLLLVFLYFTGVVYSATIGSLTNSAPRNATTTQLSATSILTESLTSSSGSNLISVSSGSGSEVSTTHLEVSSIHLEISTTSTSGTLTTATSSRPRRPSKTSKVPNKQQSISPNLNHTNLELQIFKLKGGYGAKKAYRRNSTFPKHRGFPGHDSFLLPTSAAQARLNLGGSFADLDIATLPNATATNSTLEKRDDIEVDDITVFAPITVPYHQGVELQPSYVLSPRSLKSRGKGEHGNILVLGSQSQLHEIENAMAKSLVKRGELVPRADPWYCDCRYPPPAYMCYISIPALYIAAVNICYCCPSNEQCYFPDGYVPSRHVNPMACKNNNPPLPPVATTTKPPTSTPTTKKLMRGKSALRVSGVSGRRLVAVINALDLENNVVLVKRRFARGVLIVGNGENTVSLTTKDFAPGARTHVSKINFAADGVVEVNGKSAVQERMLSAGTMKSAAVTSVAHPGIPVAITNASKLGAKVHAVDREPVKRGKNAATEIAYGMTGHAATMESAASLELAAAVEVVALMRRIASKDNA</sequence>
<feature type="region of interest" description="Disordered" evidence="1">
    <location>
        <begin position="99"/>
        <end position="130"/>
    </location>
</feature>
<name>A0AAN8MVL9_9PEZI</name>
<keyword evidence="3" id="KW-1185">Reference proteome</keyword>
<comment type="caution">
    <text evidence="2">The sequence shown here is derived from an EMBL/GenBank/DDBJ whole genome shotgun (WGS) entry which is preliminary data.</text>
</comment>
<organism evidence="2 3">
    <name type="scientific">Orbilia javanica</name>
    <dbReference type="NCBI Taxonomy" id="47235"/>
    <lineage>
        <taxon>Eukaryota</taxon>
        <taxon>Fungi</taxon>
        <taxon>Dikarya</taxon>
        <taxon>Ascomycota</taxon>
        <taxon>Pezizomycotina</taxon>
        <taxon>Orbiliomycetes</taxon>
        <taxon>Orbiliales</taxon>
        <taxon>Orbiliaceae</taxon>
        <taxon>Orbilia</taxon>
    </lineage>
</organism>
<feature type="compositionally biased region" description="Polar residues" evidence="1">
    <location>
        <begin position="121"/>
        <end position="130"/>
    </location>
</feature>
<gene>
    <name evidence="2" type="ORF">TWF718_005759</name>
</gene>
<feature type="compositionally biased region" description="Low complexity" evidence="1">
    <location>
        <begin position="99"/>
        <end position="110"/>
    </location>
</feature>
<dbReference type="Proteomes" id="UP001313282">
    <property type="component" value="Unassembled WGS sequence"/>
</dbReference>
<reference evidence="2 3" key="1">
    <citation type="submission" date="2019-10" db="EMBL/GenBank/DDBJ databases">
        <authorList>
            <person name="Palmer J.M."/>
        </authorList>
    </citation>
    <scope>NUCLEOTIDE SEQUENCE [LARGE SCALE GENOMIC DNA]</scope>
    <source>
        <strain evidence="2 3">TWF718</strain>
    </source>
</reference>
<evidence type="ECO:0000256" key="1">
    <source>
        <dbReference type="SAM" id="MobiDB-lite"/>
    </source>
</evidence>
<dbReference type="EMBL" id="JAVHNR010000003">
    <property type="protein sequence ID" value="KAK6347939.1"/>
    <property type="molecule type" value="Genomic_DNA"/>
</dbReference>
<protein>
    <submittedName>
        <fullName evidence="2">Uncharacterized protein</fullName>
    </submittedName>
</protein>
<accession>A0AAN8MVL9</accession>
<dbReference type="AlphaFoldDB" id="A0AAN8MVL9"/>
<proteinExistence type="predicted"/>
<evidence type="ECO:0000313" key="2">
    <source>
        <dbReference type="EMBL" id="KAK6347939.1"/>
    </source>
</evidence>
<evidence type="ECO:0000313" key="3">
    <source>
        <dbReference type="Proteomes" id="UP001313282"/>
    </source>
</evidence>